<organism evidence="1 2">
    <name type="scientific">Vararia minispora EC-137</name>
    <dbReference type="NCBI Taxonomy" id="1314806"/>
    <lineage>
        <taxon>Eukaryota</taxon>
        <taxon>Fungi</taxon>
        <taxon>Dikarya</taxon>
        <taxon>Basidiomycota</taxon>
        <taxon>Agaricomycotina</taxon>
        <taxon>Agaricomycetes</taxon>
        <taxon>Russulales</taxon>
        <taxon>Lachnocladiaceae</taxon>
        <taxon>Vararia</taxon>
    </lineage>
</organism>
<protein>
    <submittedName>
        <fullName evidence="1">ATPase assembly factor ATP10</fullName>
    </submittedName>
</protein>
<proteinExistence type="predicted"/>
<sequence length="235" mass="27227">PLPLLQRPLGVPEKPTAHVQTFDERSKELIFDDEKRMEQRRHLVKEASKGYYQDLHMVRFYGGKTWIAQKALIREDKALYFPNIAGSRLSDGQKVHTTDVCKGKVSVIAMLSTQISQHHAMSFTHQVNEKYRHHPGYQFVQVNLQENVLKSFLVSLFLSSLRNAVPEPLHPTYILSRQNMEYVREPLGMTNTRIGYVYLVDEDLRVRWAGCAEARPEEQEGLMLGTTVLLRRHEK</sequence>
<reference evidence="1" key="1">
    <citation type="submission" date="2021-02" db="EMBL/GenBank/DDBJ databases">
        <authorList>
            <consortium name="DOE Joint Genome Institute"/>
            <person name="Ahrendt S."/>
            <person name="Looney B.P."/>
            <person name="Miyauchi S."/>
            <person name="Morin E."/>
            <person name="Drula E."/>
            <person name="Courty P.E."/>
            <person name="Chicoki N."/>
            <person name="Fauchery L."/>
            <person name="Kohler A."/>
            <person name="Kuo A."/>
            <person name="Labutti K."/>
            <person name="Pangilinan J."/>
            <person name="Lipzen A."/>
            <person name="Riley R."/>
            <person name="Andreopoulos W."/>
            <person name="He G."/>
            <person name="Johnson J."/>
            <person name="Barry K.W."/>
            <person name="Grigoriev I.V."/>
            <person name="Nagy L."/>
            <person name="Hibbett D."/>
            <person name="Henrissat B."/>
            <person name="Matheny P.B."/>
            <person name="Labbe J."/>
            <person name="Martin F."/>
        </authorList>
    </citation>
    <scope>NUCLEOTIDE SEQUENCE</scope>
    <source>
        <strain evidence="1">EC-137</strain>
    </source>
</reference>
<dbReference type="EMBL" id="MU273534">
    <property type="protein sequence ID" value="KAI0032856.1"/>
    <property type="molecule type" value="Genomic_DNA"/>
</dbReference>
<gene>
    <name evidence="1" type="ORF">K488DRAFT_11097</name>
</gene>
<accession>A0ACB8QNB6</accession>
<feature type="non-terminal residue" evidence="1">
    <location>
        <position position="1"/>
    </location>
</feature>
<keyword evidence="2" id="KW-1185">Reference proteome</keyword>
<name>A0ACB8QNB6_9AGAM</name>
<feature type="non-terminal residue" evidence="1">
    <location>
        <position position="235"/>
    </location>
</feature>
<dbReference type="Proteomes" id="UP000814128">
    <property type="component" value="Unassembled WGS sequence"/>
</dbReference>
<reference evidence="1" key="2">
    <citation type="journal article" date="2022" name="New Phytol.">
        <title>Evolutionary transition to the ectomycorrhizal habit in the genomes of a hyperdiverse lineage of mushroom-forming fungi.</title>
        <authorList>
            <person name="Looney B."/>
            <person name="Miyauchi S."/>
            <person name="Morin E."/>
            <person name="Drula E."/>
            <person name="Courty P.E."/>
            <person name="Kohler A."/>
            <person name="Kuo A."/>
            <person name="LaButti K."/>
            <person name="Pangilinan J."/>
            <person name="Lipzen A."/>
            <person name="Riley R."/>
            <person name="Andreopoulos W."/>
            <person name="He G."/>
            <person name="Johnson J."/>
            <person name="Nolan M."/>
            <person name="Tritt A."/>
            <person name="Barry K.W."/>
            <person name="Grigoriev I.V."/>
            <person name="Nagy L.G."/>
            <person name="Hibbett D."/>
            <person name="Henrissat B."/>
            <person name="Matheny P.B."/>
            <person name="Labbe J."/>
            <person name="Martin F.M."/>
        </authorList>
    </citation>
    <scope>NUCLEOTIDE SEQUENCE</scope>
    <source>
        <strain evidence="1">EC-137</strain>
    </source>
</reference>
<comment type="caution">
    <text evidence="1">The sequence shown here is derived from an EMBL/GenBank/DDBJ whole genome shotgun (WGS) entry which is preliminary data.</text>
</comment>
<evidence type="ECO:0000313" key="2">
    <source>
        <dbReference type="Proteomes" id="UP000814128"/>
    </source>
</evidence>
<evidence type="ECO:0000313" key="1">
    <source>
        <dbReference type="EMBL" id="KAI0032856.1"/>
    </source>
</evidence>